<reference evidence="4 5" key="1">
    <citation type="submission" date="2017-11" db="EMBL/GenBank/DDBJ databases">
        <title>Genomic Encyclopedia of Archaeal and Bacterial Type Strains, Phase II (KMG-II): From Individual Species to Whole Genera.</title>
        <authorList>
            <person name="Goeker M."/>
        </authorList>
    </citation>
    <scope>NUCLEOTIDE SEQUENCE [LARGE SCALE GENOMIC DNA]</scope>
    <source>
        <strain evidence="4 5">DSM 27393</strain>
    </source>
</reference>
<proteinExistence type="inferred from homology"/>
<gene>
    <name evidence="4" type="ORF">CLV46_2434</name>
</gene>
<dbReference type="SUPFAM" id="SSF49785">
    <property type="entry name" value="Galactose-binding domain-like"/>
    <property type="match status" value="1"/>
</dbReference>
<dbReference type="GO" id="GO:0004553">
    <property type="term" value="F:hydrolase activity, hydrolyzing O-glycosyl compounds"/>
    <property type="evidence" value="ECO:0007669"/>
    <property type="project" value="InterPro"/>
</dbReference>
<evidence type="ECO:0000259" key="2">
    <source>
        <dbReference type="Pfam" id="PF02836"/>
    </source>
</evidence>
<feature type="domain" description="Glycoside hydrolase family 2 catalytic" evidence="2">
    <location>
        <begin position="304"/>
        <end position="473"/>
    </location>
</feature>
<organism evidence="4 5">
    <name type="scientific">Diaminobutyricimonas aerilata</name>
    <dbReference type="NCBI Taxonomy" id="1162967"/>
    <lineage>
        <taxon>Bacteria</taxon>
        <taxon>Bacillati</taxon>
        <taxon>Actinomycetota</taxon>
        <taxon>Actinomycetes</taxon>
        <taxon>Micrococcales</taxon>
        <taxon>Microbacteriaceae</taxon>
        <taxon>Diaminobutyricimonas</taxon>
    </lineage>
</organism>
<dbReference type="Gene3D" id="3.20.20.80">
    <property type="entry name" value="Glycosidases"/>
    <property type="match status" value="1"/>
</dbReference>
<feature type="domain" description="Glycosyl hydrolases family 2 sugar binding" evidence="3">
    <location>
        <begin position="77"/>
        <end position="151"/>
    </location>
</feature>
<evidence type="ECO:0000256" key="1">
    <source>
        <dbReference type="ARBA" id="ARBA00007401"/>
    </source>
</evidence>
<dbReference type="InterPro" id="IPR006104">
    <property type="entry name" value="Glyco_hydro_2_N"/>
</dbReference>
<dbReference type="Pfam" id="PF02837">
    <property type="entry name" value="Glyco_hydro_2_N"/>
    <property type="match status" value="1"/>
</dbReference>
<dbReference type="Gene3D" id="2.60.120.260">
    <property type="entry name" value="Galactose-binding domain-like"/>
    <property type="match status" value="1"/>
</dbReference>
<dbReference type="InterPro" id="IPR017853">
    <property type="entry name" value="GH"/>
</dbReference>
<comment type="caution">
    <text evidence="4">The sequence shown here is derived from an EMBL/GenBank/DDBJ whole genome shotgun (WGS) entry which is preliminary data.</text>
</comment>
<evidence type="ECO:0000313" key="5">
    <source>
        <dbReference type="Proteomes" id="UP000228758"/>
    </source>
</evidence>
<dbReference type="InterPro" id="IPR051913">
    <property type="entry name" value="GH2_Domain-Containing"/>
</dbReference>
<dbReference type="InterPro" id="IPR008979">
    <property type="entry name" value="Galactose-bd-like_sf"/>
</dbReference>
<dbReference type="Proteomes" id="UP000228758">
    <property type="component" value="Unassembled WGS sequence"/>
</dbReference>
<evidence type="ECO:0000313" key="4">
    <source>
        <dbReference type="EMBL" id="PJJ72857.1"/>
    </source>
</evidence>
<dbReference type="EMBL" id="PGFF01000001">
    <property type="protein sequence ID" value="PJJ72857.1"/>
    <property type="molecule type" value="Genomic_DNA"/>
</dbReference>
<dbReference type="PANTHER" id="PTHR42732:SF3">
    <property type="entry name" value="HYDROLASE"/>
    <property type="match status" value="1"/>
</dbReference>
<dbReference type="Pfam" id="PF02836">
    <property type="entry name" value="Glyco_hydro_2_C"/>
    <property type="match status" value="1"/>
</dbReference>
<sequence length="600" mass="67436">MSAPLTDLPRATELDGTYPRPQLVRRNHADLTGTWRFAIGDDGASRLTGVREFDRDIVVPYPPESPASGVHETGFLPVVWYGRTLTADDLAAAGFRGDGDRAILHFGAVDYIADVWLDGQHLGRHEGGQTPFSFEVTHLVAAAGEHRLVVRAQDDPRDVTQPRGKQDWREQPTEIWYERTTGIWQPVWLEAVAPVHVRRLAWTPDVPGRAIDLLAEIDGWTRGDDAQLTVRLALGDETLTVQSVQVLDTEVRLRLALAVQENGQQHEKLLWSPEYPQLIDAEVVLIDAVGRRDEIASYLGLRSVAIDHGRFLLNDRPFFVRSVLEQGYWPDTHLAASAETLRREVELIKESGFNSARIHQKAEDPRFLYWCDRLGLTIWGETANAYAFSPRAVQRLIAEWTDLVRRDHSHPSIITWVPLNESWGVQHGPQSTAQQQYTRALAALTRTLDPSRPVVSNDGWEHTDSDLLTVHDYASTGAELAARYDTRELLARVLDDMGPAGRRLWLEGAPASDIPVMLTEFGGVKYTEGDDAGWGYSVATDAADFERRLRDIMDAVKGSELLSGFCYTQFTDTRQEVNGVLREDRTPKLPFETLREIFGR</sequence>
<evidence type="ECO:0000259" key="3">
    <source>
        <dbReference type="Pfam" id="PF02837"/>
    </source>
</evidence>
<dbReference type="InterPro" id="IPR006103">
    <property type="entry name" value="Glyco_hydro_2_cat"/>
</dbReference>
<dbReference type="RefSeq" id="WP_100365003.1">
    <property type="nucleotide sequence ID" value="NZ_PGFF01000001.1"/>
</dbReference>
<name>A0A2M9CLS7_9MICO</name>
<accession>A0A2M9CLS7</accession>
<dbReference type="GO" id="GO:0005975">
    <property type="term" value="P:carbohydrate metabolic process"/>
    <property type="evidence" value="ECO:0007669"/>
    <property type="project" value="InterPro"/>
</dbReference>
<dbReference type="PANTHER" id="PTHR42732">
    <property type="entry name" value="BETA-GALACTOSIDASE"/>
    <property type="match status" value="1"/>
</dbReference>
<dbReference type="OrthoDB" id="9762066at2"/>
<dbReference type="AlphaFoldDB" id="A0A2M9CLS7"/>
<keyword evidence="5" id="KW-1185">Reference proteome</keyword>
<comment type="similarity">
    <text evidence="1">Belongs to the glycosyl hydrolase 2 family.</text>
</comment>
<protein>
    <submittedName>
        <fullName evidence="4">Glycosyl hydrolase family 2</fullName>
    </submittedName>
</protein>
<keyword evidence="4" id="KW-0378">Hydrolase</keyword>
<dbReference type="SUPFAM" id="SSF51445">
    <property type="entry name" value="(Trans)glycosidases"/>
    <property type="match status" value="1"/>
</dbReference>